<feature type="binding site" evidence="7">
    <location>
        <position position="185"/>
    </location>
    <ligand>
        <name>ATP</name>
        <dbReference type="ChEBI" id="CHEBI:30616"/>
    </ligand>
</feature>
<keyword evidence="10" id="KW-1185">Reference proteome</keyword>
<keyword evidence="4 7" id="KW-0547">Nucleotide-binding</keyword>
<evidence type="ECO:0000256" key="1">
    <source>
        <dbReference type="ARBA" id="ARBA00010886"/>
    </source>
</evidence>
<dbReference type="InterPro" id="IPR050660">
    <property type="entry name" value="NEK_Ser/Thr_kinase"/>
</dbReference>
<reference evidence="9 10" key="1">
    <citation type="submission" date="2019-02" db="EMBL/GenBank/DDBJ databases">
        <title>Deep-cultivation of Planctomycetes and their phenomic and genomic characterization uncovers novel biology.</title>
        <authorList>
            <person name="Wiegand S."/>
            <person name="Jogler M."/>
            <person name="Boedeker C."/>
            <person name="Pinto D."/>
            <person name="Vollmers J."/>
            <person name="Rivas-Marin E."/>
            <person name="Kohn T."/>
            <person name="Peeters S.H."/>
            <person name="Heuer A."/>
            <person name="Rast P."/>
            <person name="Oberbeckmann S."/>
            <person name="Bunk B."/>
            <person name="Jeske O."/>
            <person name="Meyerdierks A."/>
            <person name="Storesund J.E."/>
            <person name="Kallscheuer N."/>
            <person name="Luecker S."/>
            <person name="Lage O.M."/>
            <person name="Pohl T."/>
            <person name="Merkel B.J."/>
            <person name="Hornburger P."/>
            <person name="Mueller R.-W."/>
            <person name="Bruemmer F."/>
            <person name="Labrenz M."/>
            <person name="Spormann A.M."/>
            <person name="Op den Camp H."/>
            <person name="Overmann J."/>
            <person name="Amann R."/>
            <person name="Jetten M.S.M."/>
            <person name="Mascher T."/>
            <person name="Medema M.H."/>
            <person name="Devos D.P."/>
            <person name="Kaster A.-K."/>
            <person name="Ovreas L."/>
            <person name="Rohde M."/>
            <person name="Galperin M.Y."/>
            <person name="Jogler C."/>
        </authorList>
    </citation>
    <scope>NUCLEOTIDE SEQUENCE [LARGE SCALE GENOMIC DNA]</scope>
    <source>
        <strain evidence="9 10">EC9</strain>
    </source>
</reference>
<dbReference type="PANTHER" id="PTHR43671">
    <property type="entry name" value="SERINE/THREONINE-PROTEIN KINASE NEK"/>
    <property type="match status" value="1"/>
</dbReference>
<dbReference type="CDD" id="cd14014">
    <property type="entry name" value="STKc_PknB_like"/>
    <property type="match status" value="1"/>
</dbReference>
<evidence type="ECO:0000256" key="4">
    <source>
        <dbReference type="ARBA" id="ARBA00022741"/>
    </source>
</evidence>
<protein>
    <recommendedName>
        <fullName evidence="2">non-specific serine/threonine protein kinase</fullName>
        <ecNumber evidence="2">2.7.11.1</ecNumber>
    </recommendedName>
</protein>
<evidence type="ECO:0000313" key="9">
    <source>
        <dbReference type="EMBL" id="QDS90894.1"/>
    </source>
</evidence>
<dbReference type="InterPro" id="IPR041664">
    <property type="entry name" value="AAA_16"/>
</dbReference>
<dbReference type="PROSITE" id="PS50011">
    <property type="entry name" value="PROTEIN_KINASE_DOM"/>
    <property type="match status" value="1"/>
</dbReference>
<dbReference type="GO" id="GO:0004674">
    <property type="term" value="F:protein serine/threonine kinase activity"/>
    <property type="evidence" value="ECO:0007669"/>
    <property type="project" value="UniProtKB-EC"/>
</dbReference>
<gene>
    <name evidence="9" type="primary">prkC_16</name>
    <name evidence="9" type="ORF">EC9_51120</name>
</gene>
<dbReference type="EMBL" id="CP036261">
    <property type="protein sequence ID" value="QDS90894.1"/>
    <property type="molecule type" value="Genomic_DNA"/>
</dbReference>
<keyword evidence="5 9" id="KW-0418">Kinase</keyword>
<evidence type="ECO:0000256" key="6">
    <source>
        <dbReference type="ARBA" id="ARBA00022840"/>
    </source>
</evidence>
<dbReference type="Pfam" id="PF00069">
    <property type="entry name" value="Pkinase"/>
    <property type="match status" value="2"/>
</dbReference>
<dbReference type="Gene3D" id="1.10.510.10">
    <property type="entry name" value="Transferase(Phosphotransferase) domain 1"/>
    <property type="match status" value="2"/>
</dbReference>
<dbReference type="KEGG" id="ruv:EC9_51120"/>
<evidence type="ECO:0000256" key="2">
    <source>
        <dbReference type="ARBA" id="ARBA00012513"/>
    </source>
</evidence>
<proteinExistence type="inferred from homology"/>
<dbReference type="SUPFAM" id="SSF52540">
    <property type="entry name" value="P-loop containing nucleoside triphosphate hydrolases"/>
    <property type="match status" value="1"/>
</dbReference>
<evidence type="ECO:0000313" key="10">
    <source>
        <dbReference type="Proteomes" id="UP000319557"/>
    </source>
</evidence>
<evidence type="ECO:0000259" key="8">
    <source>
        <dbReference type="PROSITE" id="PS50011"/>
    </source>
</evidence>
<comment type="similarity">
    <text evidence="1">Belongs to the protein kinase superfamily. NEK Ser/Thr protein kinase family. NIMA subfamily.</text>
</comment>
<evidence type="ECO:0000256" key="5">
    <source>
        <dbReference type="ARBA" id="ARBA00022777"/>
    </source>
</evidence>
<dbReference type="Proteomes" id="UP000319557">
    <property type="component" value="Chromosome"/>
</dbReference>
<dbReference type="EC" id="2.7.11.1" evidence="2"/>
<dbReference type="Pfam" id="PF13191">
    <property type="entry name" value="AAA_16"/>
    <property type="match status" value="1"/>
</dbReference>
<evidence type="ECO:0000256" key="3">
    <source>
        <dbReference type="ARBA" id="ARBA00022679"/>
    </source>
</evidence>
<dbReference type="SMART" id="SM00220">
    <property type="entry name" value="S_TKc"/>
    <property type="match status" value="1"/>
</dbReference>
<feature type="domain" description="Protein kinase" evidence="8">
    <location>
        <begin position="156"/>
        <end position="481"/>
    </location>
</feature>
<organism evidence="9 10">
    <name type="scientific">Rosistilla ulvae</name>
    <dbReference type="NCBI Taxonomy" id="1930277"/>
    <lineage>
        <taxon>Bacteria</taxon>
        <taxon>Pseudomonadati</taxon>
        <taxon>Planctomycetota</taxon>
        <taxon>Planctomycetia</taxon>
        <taxon>Pirellulales</taxon>
        <taxon>Pirellulaceae</taxon>
        <taxon>Rosistilla</taxon>
    </lineage>
</organism>
<dbReference type="InterPro" id="IPR027417">
    <property type="entry name" value="P-loop_NTPase"/>
</dbReference>
<dbReference type="PANTHER" id="PTHR43671:SF13">
    <property type="entry name" value="SERINE_THREONINE-PROTEIN KINASE NEK2"/>
    <property type="match status" value="1"/>
</dbReference>
<keyword evidence="3 9" id="KW-0808">Transferase</keyword>
<accession>A0A517M7N4</accession>
<dbReference type="InterPro" id="IPR000719">
    <property type="entry name" value="Prot_kinase_dom"/>
</dbReference>
<dbReference type="PROSITE" id="PS00107">
    <property type="entry name" value="PROTEIN_KINASE_ATP"/>
    <property type="match status" value="1"/>
</dbReference>
<name>A0A517M7N4_9BACT</name>
<dbReference type="InterPro" id="IPR017441">
    <property type="entry name" value="Protein_kinase_ATP_BS"/>
</dbReference>
<dbReference type="InterPro" id="IPR011009">
    <property type="entry name" value="Kinase-like_dom_sf"/>
</dbReference>
<sequence length="1420" mass="156178">MSLGHRTQQAQNALTTLLTRVDVEGGTNANLPVISPSNDAISQVLSEFRNETDEEQLDLLTDLIIQDMKLGWRSGCCKELESYLSRWPQLVDRPFAIRRMLAAEITFRAAFARPIPQQLIDQRFPDFAISSEEYESLCETGVQLGAEESYQGTGRFFLLREIGSGGMGVVYMAFDRQRSQRVALKVLPTTSSRSLQYFKREFRSLSDLVHPNLVVLYELFVEANSWFYTMELIDGRDLWKHLGASNFIPLDGALISTDSLNQTKSEISSVQAADPRLHPLPGSHSVASHSATQRVPLDYGMLRQLFAQIADGVGVLHASRKLHRDLKPSNIVVRKDGSLVIVDFGLAIPLDDADDSSQRPRIASDNEITDMHAAGTVPYMSPEQTRGEKLTPASDWFSVGVMLCEALAGQPLFRGARGLILQQKRENYTTPEIHFPDDVPDDLKQLGLGLLSGDPAARPTGSVIGKVLGAATGQATDNKRFDPPEPTGQLPFVGRTSDLEKLTDGLAKMLQGKNVIAHVQGNSGSGKSRLIDHFLEHNRLGAEACILSGRCYEGESVPYKAIDALVDALCRYLLRLTEDQVASMLPRNIASLCRIFPTLNRVEAIARSPRHDSRQREAQEQRRIAFEALRDLLHAIGQRSPLILHVDDMQWGDIDSAASLSELVSGPNPPRLMLLLSYRSENAENNPCLQTLRDVGDADRITLHVGALAIEEARQLALELLPAGIPDAEAIADGIVRESQGIPFFISELTHSHHGDSAPVAADLDEVLYQRIGRLPQQAQKLLEVISVAAQPIRTRVALQSSDMDSSQESLLGLLRTERLIRTTGRDIGDDVCTYHDRIRETVVGRLSSGGRVGHHVRLAQALQQETDSDPEQIGVHFESAGEHAQAGIYYCTAADLAADKLAFNRAVRLYQSSLSLQQLSPAAARQLGTRLADALANAGRGSEAAQQYQAAIDPTDADAALQLERKAAYQYCISGHIPEGRAALARVLQHSGMRLSKSPRRALLSMLGQQAMLRLRGLKFRTRNEDQVDPADLTRIDVAWAASAGLSMFDVVEGASFQTRNLRMALRVGEPTRLARALAWEAAHTSNAGGHTQGRVNKLLGLSKDLAAGTDDPYVHVITALSDGVQHWTNGRWQNSLDALIDAEHRLRNQCAGVAWELDTAHTFILWGLFYLGQMDEFSTRSEAWMTQAKQRGDLYAETTHGSFSVPIAKLVHDDPAAGRIAINDALNKWTYPGFHVQHSIALMANTYIDLYCGNGVDAWNRYEQQWPLLKASNLLHVQTIRMFNLHLRSRAALAAVAQSGNHISGRDANAMLARVERDARSILHSKMAYCIPHGKHLLAGVAAARGNRETATGLLEQAEQGYLAVDMQIFAAAMRWRRGQLIGGDQGDELIRSGQQAMLAQKVQNPTALCDAFAVRLV</sequence>
<evidence type="ECO:0000256" key="7">
    <source>
        <dbReference type="PROSITE-ProRule" id="PRU10141"/>
    </source>
</evidence>
<dbReference type="GO" id="GO:0005524">
    <property type="term" value="F:ATP binding"/>
    <property type="evidence" value="ECO:0007669"/>
    <property type="project" value="UniProtKB-UniRule"/>
</dbReference>
<keyword evidence="6 7" id="KW-0067">ATP-binding</keyword>
<dbReference type="SUPFAM" id="SSF56112">
    <property type="entry name" value="Protein kinase-like (PK-like)"/>
    <property type="match status" value="1"/>
</dbReference>